<evidence type="ECO:0000256" key="2">
    <source>
        <dbReference type="ARBA" id="ARBA00022617"/>
    </source>
</evidence>
<feature type="binding site" description="axial binding residue" evidence="7">
    <location>
        <position position="127"/>
    </location>
    <ligand>
        <name>heme</name>
        <dbReference type="ChEBI" id="CHEBI:30413"/>
    </ligand>
    <ligandPart>
        <name>Fe</name>
        <dbReference type="ChEBI" id="CHEBI:18248"/>
    </ligandPart>
</feature>
<dbReference type="EMBL" id="JBANQN010000010">
    <property type="protein sequence ID" value="KAK6778638.1"/>
    <property type="molecule type" value="Genomic_DNA"/>
</dbReference>
<dbReference type="PRINTS" id="PR00463">
    <property type="entry name" value="EP450I"/>
</dbReference>
<accession>A0AAN8SZ91</accession>
<dbReference type="InterPro" id="IPR001128">
    <property type="entry name" value="Cyt_P450"/>
</dbReference>
<keyword evidence="10" id="KW-1185">Reference proteome</keyword>
<keyword evidence="2 7" id="KW-0349">Heme</keyword>
<comment type="similarity">
    <text evidence="1 8">Belongs to the cytochrome P450 family.</text>
</comment>
<evidence type="ECO:0000256" key="1">
    <source>
        <dbReference type="ARBA" id="ARBA00010617"/>
    </source>
</evidence>
<dbReference type="GO" id="GO:0020037">
    <property type="term" value="F:heme binding"/>
    <property type="evidence" value="ECO:0007669"/>
    <property type="project" value="InterPro"/>
</dbReference>
<dbReference type="PANTHER" id="PTHR47953">
    <property type="entry name" value="OS08G0105600 PROTEIN"/>
    <property type="match status" value="1"/>
</dbReference>
<keyword evidence="4 8" id="KW-0560">Oxidoreductase</keyword>
<evidence type="ECO:0000313" key="9">
    <source>
        <dbReference type="EMBL" id="KAK6778638.1"/>
    </source>
</evidence>
<proteinExistence type="inferred from homology"/>
<dbReference type="GO" id="GO:0016705">
    <property type="term" value="F:oxidoreductase activity, acting on paired donors, with incorporation or reduction of molecular oxygen"/>
    <property type="evidence" value="ECO:0007669"/>
    <property type="project" value="InterPro"/>
</dbReference>
<sequence length="155" mass="18044">MTEMIRNPSVLAKAQAEVREAFKGKKTFNEDVIEELEYLKQVVKETFRLHPPLPLLIPRECREETNINGYTIPLKTRVLVNVYAMGRDPKYWEDAERFIPERFEQTSVNFMGNNFEYLPFGAGRRICPGITFGLINVYLPLANLLYHLIGNYLMV</sequence>
<name>A0AAN8SZ91_SOLBU</name>
<comment type="caution">
    <text evidence="9">The sequence shown here is derived from an EMBL/GenBank/DDBJ whole genome shotgun (WGS) entry which is preliminary data.</text>
</comment>
<dbReference type="PANTHER" id="PTHR47953:SF17">
    <property type="entry name" value="CYTOCHROME P450"/>
    <property type="match status" value="1"/>
</dbReference>
<evidence type="ECO:0008006" key="11">
    <source>
        <dbReference type="Google" id="ProtNLM"/>
    </source>
</evidence>
<dbReference type="InterPro" id="IPR002401">
    <property type="entry name" value="Cyt_P450_E_grp-I"/>
</dbReference>
<evidence type="ECO:0000256" key="8">
    <source>
        <dbReference type="RuleBase" id="RU000461"/>
    </source>
</evidence>
<protein>
    <recommendedName>
        <fullName evidence="11">Cytochrome P450</fullName>
    </recommendedName>
</protein>
<evidence type="ECO:0000256" key="3">
    <source>
        <dbReference type="ARBA" id="ARBA00022723"/>
    </source>
</evidence>
<evidence type="ECO:0000313" key="10">
    <source>
        <dbReference type="Proteomes" id="UP001371456"/>
    </source>
</evidence>
<comment type="cofactor">
    <cofactor evidence="7">
        <name>heme</name>
        <dbReference type="ChEBI" id="CHEBI:30413"/>
    </cofactor>
</comment>
<evidence type="ECO:0000256" key="6">
    <source>
        <dbReference type="ARBA" id="ARBA00023033"/>
    </source>
</evidence>
<dbReference type="InterPro" id="IPR052306">
    <property type="entry name" value="CYP450_71D"/>
</dbReference>
<dbReference type="GO" id="GO:0004497">
    <property type="term" value="F:monooxygenase activity"/>
    <property type="evidence" value="ECO:0007669"/>
    <property type="project" value="UniProtKB-KW"/>
</dbReference>
<evidence type="ECO:0000256" key="5">
    <source>
        <dbReference type="ARBA" id="ARBA00023004"/>
    </source>
</evidence>
<dbReference type="GO" id="GO:0005506">
    <property type="term" value="F:iron ion binding"/>
    <property type="evidence" value="ECO:0007669"/>
    <property type="project" value="InterPro"/>
</dbReference>
<keyword evidence="6 8" id="KW-0503">Monooxygenase</keyword>
<dbReference type="InterPro" id="IPR017972">
    <property type="entry name" value="Cyt_P450_CS"/>
</dbReference>
<dbReference type="SUPFAM" id="SSF48264">
    <property type="entry name" value="Cytochrome P450"/>
    <property type="match status" value="1"/>
</dbReference>
<organism evidence="9 10">
    <name type="scientific">Solanum bulbocastanum</name>
    <name type="common">Wild potato</name>
    <dbReference type="NCBI Taxonomy" id="147425"/>
    <lineage>
        <taxon>Eukaryota</taxon>
        <taxon>Viridiplantae</taxon>
        <taxon>Streptophyta</taxon>
        <taxon>Embryophyta</taxon>
        <taxon>Tracheophyta</taxon>
        <taxon>Spermatophyta</taxon>
        <taxon>Magnoliopsida</taxon>
        <taxon>eudicotyledons</taxon>
        <taxon>Gunneridae</taxon>
        <taxon>Pentapetalae</taxon>
        <taxon>asterids</taxon>
        <taxon>lamiids</taxon>
        <taxon>Solanales</taxon>
        <taxon>Solanaceae</taxon>
        <taxon>Solanoideae</taxon>
        <taxon>Solaneae</taxon>
        <taxon>Solanum</taxon>
    </lineage>
</organism>
<dbReference type="Proteomes" id="UP001371456">
    <property type="component" value="Unassembled WGS sequence"/>
</dbReference>
<dbReference type="PROSITE" id="PS00086">
    <property type="entry name" value="CYTOCHROME_P450"/>
    <property type="match status" value="1"/>
</dbReference>
<dbReference type="InterPro" id="IPR036396">
    <property type="entry name" value="Cyt_P450_sf"/>
</dbReference>
<keyword evidence="3 7" id="KW-0479">Metal-binding</keyword>
<dbReference type="Pfam" id="PF00067">
    <property type="entry name" value="p450"/>
    <property type="match status" value="1"/>
</dbReference>
<gene>
    <name evidence="9" type="ORF">RDI58_025356</name>
</gene>
<keyword evidence="5 7" id="KW-0408">Iron</keyword>
<dbReference type="Gene3D" id="1.10.630.10">
    <property type="entry name" value="Cytochrome P450"/>
    <property type="match status" value="1"/>
</dbReference>
<dbReference type="PRINTS" id="PR00385">
    <property type="entry name" value="P450"/>
</dbReference>
<evidence type="ECO:0000256" key="7">
    <source>
        <dbReference type="PIRSR" id="PIRSR602401-1"/>
    </source>
</evidence>
<evidence type="ECO:0000256" key="4">
    <source>
        <dbReference type="ARBA" id="ARBA00023002"/>
    </source>
</evidence>
<dbReference type="AlphaFoldDB" id="A0AAN8SZ91"/>
<reference evidence="9 10" key="1">
    <citation type="submission" date="2024-02" db="EMBL/GenBank/DDBJ databases">
        <title>de novo genome assembly of Solanum bulbocastanum strain 11H21.</title>
        <authorList>
            <person name="Hosaka A.J."/>
        </authorList>
    </citation>
    <scope>NUCLEOTIDE SEQUENCE [LARGE SCALE GENOMIC DNA]</scope>
    <source>
        <tissue evidence="9">Young leaves</tissue>
    </source>
</reference>